<dbReference type="OMA" id="DKAGRMC"/>
<dbReference type="SUPFAM" id="SSF103025">
    <property type="entry name" value="Folate-binding domain"/>
    <property type="match status" value="1"/>
</dbReference>
<accession>D2V4P5</accession>
<organism evidence="5">
    <name type="scientific">Naegleria gruberi</name>
    <name type="common">Amoeba</name>
    <dbReference type="NCBI Taxonomy" id="5762"/>
    <lineage>
        <taxon>Eukaryota</taxon>
        <taxon>Discoba</taxon>
        <taxon>Heterolobosea</taxon>
        <taxon>Tetramitia</taxon>
        <taxon>Eutetramitia</taxon>
        <taxon>Vahlkampfiidae</taxon>
        <taxon>Naegleria</taxon>
    </lineage>
</organism>
<keyword evidence="2" id="KW-0809">Transit peptide</keyword>
<evidence type="ECO:0000256" key="3">
    <source>
        <dbReference type="ARBA" id="ARBA00023128"/>
    </source>
</evidence>
<keyword evidence="3" id="KW-0496">Mitochondrion</keyword>
<dbReference type="GO" id="GO:0005759">
    <property type="term" value="C:mitochondrial matrix"/>
    <property type="evidence" value="ECO:0007669"/>
    <property type="project" value="TreeGrafter"/>
</dbReference>
<comment type="subcellular location">
    <subcellularLocation>
        <location evidence="1">Mitochondrion</location>
    </subcellularLocation>
</comment>
<dbReference type="STRING" id="5762.D2V4P5"/>
<dbReference type="InterPro" id="IPR045179">
    <property type="entry name" value="YgfZ/GcvT"/>
</dbReference>
<dbReference type="FunCoup" id="D2V4P5">
    <property type="interactions" value="109"/>
</dbReference>
<sequence>MLGNNTKSMLKISNKMRGMNHSLRNTSCLFNQQFKRQFLTSSINGQQCRNASTSDIASTSLKKKKDSKFYSFCQTQFPNKFKVGECNIVEELFSAESQKLCFSEISKRSVVTVEGEHSDSFIHSLVTSDVSKKLIVRDETKKNLPTHSSQPSLFLSPKGRVLFDAILSVEFESDGSLKNNRKIYIEHEASQTEHLYNYLKSHVLRKKVKIEKFSNNFQSTTTTTSEGPIVKVFALFGNKILKSRKPDLQYKWKDSVVCVKDPRIPTLGYRIYGFFSNQEQYEQFKHDVSAELSKKLLVDTESAEYYERIRLLSGIAENSVDIPSDSAFPMESGFEQIGGIHFGKGCYVGQELTNRTFHRGEIRKRIVIIKGDKLPEAGSDLQFTGSNTEELRSDKAGRMCSRDEQVGLATVKFEPLLEKDSTLELSFTNSQDGSTNTLKIVPPYWLAL</sequence>
<proteinExistence type="predicted"/>
<dbReference type="Proteomes" id="UP000006671">
    <property type="component" value="Unassembled WGS sequence"/>
</dbReference>
<gene>
    <name evidence="4" type="ORF">NAEGRDRAFT_63862</name>
</gene>
<dbReference type="PANTHER" id="PTHR22602">
    <property type="entry name" value="TRANSFERASE CAF17, MITOCHONDRIAL-RELATED"/>
    <property type="match status" value="1"/>
</dbReference>
<dbReference type="KEGG" id="ngr:NAEGRDRAFT_63862"/>
<evidence type="ECO:0000313" key="5">
    <source>
        <dbReference type="Proteomes" id="UP000006671"/>
    </source>
</evidence>
<dbReference type="GO" id="GO:0016226">
    <property type="term" value="P:iron-sulfur cluster assembly"/>
    <property type="evidence" value="ECO:0007669"/>
    <property type="project" value="TreeGrafter"/>
</dbReference>
<dbReference type="InterPro" id="IPR027266">
    <property type="entry name" value="TrmE/GcvT-like"/>
</dbReference>
<evidence type="ECO:0000256" key="2">
    <source>
        <dbReference type="ARBA" id="ARBA00022946"/>
    </source>
</evidence>
<dbReference type="OrthoDB" id="191995at2759"/>
<dbReference type="NCBIfam" id="TIGR03317">
    <property type="entry name" value="ygfZ_signature"/>
    <property type="match status" value="1"/>
</dbReference>
<evidence type="ECO:0000256" key="1">
    <source>
        <dbReference type="ARBA" id="ARBA00004173"/>
    </source>
</evidence>
<dbReference type="EMBL" id="GG738852">
    <property type="protein sequence ID" value="EFC47968.1"/>
    <property type="molecule type" value="Genomic_DNA"/>
</dbReference>
<dbReference type="eggNOG" id="KOG2929">
    <property type="taxonomic scope" value="Eukaryota"/>
</dbReference>
<dbReference type="VEuPathDB" id="AmoebaDB:NAEGRDRAFT_63862"/>
<dbReference type="InterPro" id="IPR017703">
    <property type="entry name" value="YgfZ/GCV_T_CS"/>
</dbReference>
<reference evidence="4 5" key="1">
    <citation type="journal article" date="2010" name="Cell">
        <title>The genome of Naegleria gruberi illuminates early eukaryotic versatility.</title>
        <authorList>
            <person name="Fritz-Laylin L.K."/>
            <person name="Prochnik S.E."/>
            <person name="Ginger M.L."/>
            <person name="Dacks J.B."/>
            <person name="Carpenter M.L."/>
            <person name="Field M.C."/>
            <person name="Kuo A."/>
            <person name="Paredez A."/>
            <person name="Chapman J."/>
            <person name="Pham J."/>
            <person name="Shu S."/>
            <person name="Neupane R."/>
            <person name="Cipriano M."/>
            <person name="Mancuso J."/>
            <person name="Tu H."/>
            <person name="Salamov A."/>
            <person name="Lindquist E."/>
            <person name="Shapiro H."/>
            <person name="Lucas S."/>
            <person name="Grigoriev I.V."/>
            <person name="Cande W.Z."/>
            <person name="Fulton C."/>
            <person name="Rokhsar D.S."/>
            <person name="Dawson S.C."/>
        </authorList>
    </citation>
    <scope>NUCLEOTIDE SEQUENCE [LARGE SCALE GENOMIC DNA]</scope>
    <source>
        <strain evidence="4 5">NEG-M</strain>
    </source>
</reference>
<dbReference type="InParanoid" id="D2V4P5"/>
<dbReference type="AlphaFoldDB" id="D2V4P5"/>
<dbReference type="RefSeq" id="XP_002680712.1">
    <property type="nucleotide sequence ID" value="XM_002680666.1"/>
</dbReference>
<keyword evidence="5" id="KW-1185">Reference proteome</keyword>
<dbReference type="PANTHER" id="PTHR22602:SF0">
    <property type="entry name" value="TRANSFERASE CAF17, MITOCHONDRIAL-RELATED"/>
    <property type="match status" value="1"/>
</dbReference>
<name>D2V4P5_NAEGR</name>
<dbReference type="Gene3D" id="3.30.1360.120">
    <property type="entry name" value="Probable tRNA modification gtpase trme, domain 1"/>
    <property type="match status" value="1"/>
</dbReference>
<protein>
    <submittedName>
        <fullName evidence="4">Predicted protein</fullName>
    </submittedName>
</protein>
<evidence type="ECO:0000313" key="4">
    <source>
        <dbReference type="EMBL" id="EFC47968.1"/>
    </source>
</evidence>
<dbReference type="GeneID" id="8857528"/>